<dbReference type="AlphaFoldDB" id="A0A1M4XZX2"/>
<feature type="transmembrane region" description="Helical" evidence="6">
    <location>
        <begin position="385"/>
        <end position="406"/>
    </location>
</feature>
<keyword evidence="5 6" id="KW-0472">Membrane</keyword>
<evidence type="ECO:0000256" key="4">
    <source>
        <dbReference type="ARBA" id="ARBA00022989"/>
    </source>
</evidence>
<evidence type="ECO:0000256" key="6">
    <source>
        <dbReference type="SAM" id="Phobius"/>
    </source>
</evidence>
<keyword evidence="2" id="KW-1003">Cell membrane</keyword>
<feature type="transmembrane region" description="Helical" evidence="6">
    <location>
        <begin position="313"/>
        <end position="336"/>
    </location>
</feature>
<sequence length="446" mass="47783">MKQKAELGPGAFWKYVSFNILSMIGLSCFVFVDTLCIANGVGSDGLAALNLVIPVYSLVNGVGLMLGMGGATLYSMEQGMGQGQKADIAFTRACRTALILGVLFTVSGVAFTRPLGELLGAKGKVMECLIPYMRTLLAFSVPFLFNNVLVCFVRNDRNPRLAMAAMLTGSFSNILLDTLFIFGFGWGMFGAAFATGLAPLFSMLVASAHIWKGKNQFRPVKCRFQGKALVKLMSLGGASFVTEISSGIVILLFNYVILNLTGSVGVAAYGVIANLAIIVMSIFNGIAQGIQPLVSRGYGSGDSKAVFSYVKRALILAGILGVLCCLPGILFTHELIGIFNGGGDIAFEEIAAKGMPVYFTAFLTMGLNIVAAAVLASIDRARDSLFIALLRGIVLNAVLVFLLPGFWGMRGIWLVVPIAESVTVLLSFYYIFKYWKYSCLVSCKNM</sequence>
<accession>A0A1M4XZX2</accession>
<dbReference type="RefSeq" id="WP_072851565.1">
    <property type="nucleotide sequence ID" value="NZ_FQVI01000010.1"/>
</dbReference>
<dbReference type="Pfam" id="PF01554">
    <property type="entry name" value="MatE"/>
    <property type="match status" value="2"/>
</dbReference>
<dbReference type="OrthoDB" id="305360at2"/>
<dbReference type="Proteomes" id="UP000184245">
    <property type="component" value="Unassembled WGS sequence"/>
</dbReference>
<dbReference type="GO" id="GO:0015297">
    <property type="term" value="F:antiporter activity"/>
    <property type="evidence" value="ECO:0007669"/>
    <property type="project" value="InterPro"/>
</dbReference>
<dbReference type="STRING" id="1122155.SAMN02745158_02168"/>
<dbReference type="PANTHER" id="PTHR43823:SF3">
    <property type="entry name" value="MULTIDRUG EXPORT PROTEIN MEPA"/>
    <property type="match status" value="1"/>
</dbReference>
<dbReference type="InterPro" id="IPR051327">
    <property type="entry name" value="MATE_MepA_subfamily"/>
</dbReference>
<feature type="transmembrane region" description="Helical" evidence="6">
    <location>
        <begin position="52"/>
        <end position="76"/>
    </location>
</feature>
<feature type="transmembrane region" description="Helical" evidence="6">
    <location>
        <begin position="412"/>
        <end position="432"/>
    </location>
</feature>
<name>A0A1M4XZX2_9CLOT</name>
<evidence type="ECO:0000256" key="2">
    <source>
        <dbReference type="ARBA" id="ARBA00022475"/>
    </source>
</evidence>
<protein>
    <submittedName>
        <fullName evidence="7">Na+-driven multidrug efflux pump</fullName>
    </submittedName>
</protein>
<evidence type="ECO:0000256" key="3">
    <source>
        <dbReference type="ARBA" id="ARBA00022692"/>
    </source>
</evidence>
<dbReference type="PANTHER" id="PTHR43823">
    <property type="entry name" value="SPORULATION PROTEIN YKVU"/>
    <property type="match status" value="1"/>
</dbReference>
<feature type="transmembrane region" description="Helical" evidence="6">
    <location>
        <begin position="264"/>
        <end position="286"/>
    </location>
</feature>
<comment type="subcellular location">
    <subcellularLocation>
        <location evidence="1">Cell membrane</location>
        <topology evidence="1">Multi-pass membrane protein</topology>
    </subcellularLocation>
</comment>
<reference evidence="7 8" key="1">
    <citation type="submission" date="2016-11" db="EMBL/GenBank/DDBJ databases">
        <authorList>
            <person name="Jaros S."/>
            <person name="Januszkiewicz K."/>
            <person name="Wedrychowicz H."/>
        </authorList>
    </citation>
    <scope>NUCLEOTIDE SEQUENCE [LARGE SCALE GENOMIC DNA]</scope>
    <source>
        <strain evidence="7 8">DSM 17459</strain>
    </source>
</reference>
<keyword evidence="3 6" id="KW-0812">Transmembrane</keyword>
<feature type="transmembrane region" description="Helical" evidence="6">
    <location>
        <begin position="356"/>
        <end position="378"/>
    </location>
</feature>
<proteinExistence type="predicted"/>
<dbReference type="EMBL" id="FQVI01000010">
    <property type="protein sequence ID" value="SHE98985.1"/>
    <property type="molecule type" value="Genomic_DNA"/>
</dbReference>
<evidence type="ECO:0000313" key="7">
    <source>
        <dbReference type="EMBL" id="SHE98985.1"/>
    </source>
</evidence>
<keyword evidence="8" id="KW-1185">Reference proteome</keyword>
<feature type="transmembrane region" description="Helical" evidence="6">
    <location>
        <begin position="12"/>
        <end position="32"/>
    </location>
</feature>
<keyword evidence="4 6" id="KW-1133">Transmembrane helix</keyword>
<evidence type="ECO:0000256" key="1">
    <source>
        <dbReference type="ARBA" id="ARBA00004651"/>
    </source>
</evidence>
<gene>
    <name evidence="7" type="ORF">SAMN02745158_02168</name>
</gene>
<feature type="transmembrane region" description="Helical" evidence="6">
    <location>
        <begin position="188"/>
        <end position="211"/>
    </location>
</feature>
<dbReference type="GO" id="GO:0005886">
    <property type="term" value="C:plasma membrane"/>
    <property type="evidence" value="ECO:0007669"/>
    <property type="project" value="UniProtKB-SubCell"/>
</dbReference>
<organism evidence="7 8">
    <name type="scientific">Lactonifactor longoviformis DSM 17459</name>
    <dbReference type="NCBI Taxonomy" id="1122155"/>
    <lineage>
        <taxon>Bacteria</taxon>
        <taxon>Bacillati</taxon>
        <taxon>Bacillota</taxon>
        <taxon>Clostridia</taxon>
        <taxon>Eubacteriales</taxon>
        <taxon>Clostridiaceae</taxon>
        <taxon>Lactonifactor</taxon>
    </lineage>
</organism>
<dbReference type="InterPro" id="IPR002528">
    <property type="entry name" value="MATE_fam"/>
</dbReference>
<dbReference type="PROSITE" id="PS51257">
    <property type="entry name" value="PROKAR_LIPOPROTEIN"/>
    <property type="match status" value="1"/>
</dbReference>
<feature type="transmembrane region" description="Helical" evidence="6">
    <location>
        <begin position="136"/>
        <end position="154"/>
    </location>
</feature>
<evidence type="ECO:0000313" key="8">
    <source>
        <dbReference type="Proteomes" id="UP000184245"/>
    </source>
</evidence>
<evidence type="ECO:0000256" key="5">
    <source>
        <dbReference type="ARBA" id="ARBA00023136"/>
    </source>
</evidence>
<dbReference type="GO" id="GO:0042910">
    <property type="term" value="F:xenobiotic transmembrane transporter activity"/>
    <property type="evidence" value="ECO:0007669"/>
    <property type="project" value="InterPro"/>
</dbReference>
<feature type="transmembrane region" description="Helical" evidence="6">
    <location>
        <begin position="97"/>
        <end position="116"/>
    </location>
</feature>
<feature type="transmembrane region" description="Helical" evidence="6">
    <location>
        <begin position="232"/>
        <end position="258"/>
    </location>
</feature>
<feature type="transmembrane region" description="Helical" evidence="6">
    <location>
        <begin position="161"/>
        <end position="182"/>
    </location>
</feature>